<evidence type="ECO:0000313" key="2">
    <source>
        <dbReference type="EMBL" id="KAL0184731.1"/>
    </source>
</evidence>
<name>A0ABD0QFK4_CIRMR</name>
<sequence>ARPTIKDCFNNSWLQDAYLMRLRRQTLTFTTTRLKEFLEQQQQVRAEVATKHKSTPQTPTTPTTPGTPAAPVS</sequence>
<evidence type="ECO:0000313" key="3">
    <source>
        <dbReference type="Proteomes" id="UP001529510"/>
    </source>
</evidence>
<gene>
    <name evidence="2" type="ORF">M9458_020427</name>
</gene>
<proteinExistence type="predicted"/>
<dbReference type="Proteomes" id="UP001529510">
    <property type="component" value="Unassembled WGS sequence"/>
</dbReference>
<protein>
    <submittedName>
        <fullName evidence="2">Uncharacterized protein</fullName>
    </submittedName>
</protein>
<dbReference type="EMBL" id="JAMKFB020000009">
    <property type="protein sequence ID" value="KAL0184731.1"/>
    <property type="molecule type" value="Genomic_DNA"/>
</dbReference>
<feature type="non-terminal residue" evidence="2">
    <location>
        <position position="1"/>
    </location>
</feature>
<accession>A0ABD0QFK4</accession>
<evidence type="ECO:0000256" key="1">
    <source>
        <dbReference type="SAM" id="MobiDB-lite"/>
    </source>
</evidence>
<organism evidence="2 3">
    <name type="scientific">Cirrhinus mrigala</name>
    <name type="common">Mrigala</name>
    <dbReference type="NCBI Taxonomy" id="683832"/>
    <lineage>
        <taxon>Eukaryota</taxon>
        <taxon>Metazoa</taxon>
        <taxon>Chordata</taxon>
        <taxon>Craniata</taxon>
        <taxon>Vertebrata</taxon>
        <taxon>Euteleostomi</taxon>
        <taxon>Actinopterygii</taxon>
        <taxon>Neopterygii</taxon>
        <taxon>Teleostei</taxon>
        <taxon>Ostariophysi</taxon>
        <taxon>Cypriniformes</taxon>
        <taxon>Cyprinidae</taxon>
        <taxon>Labeoninae</taxon>
        <taxon>Labeonini</taxon>
        <taxon>Cirrhinus</taxon>
    </lineage>
</organism>
<dbReference type="AlphaFoldDB" id="A0ABD0QFK4"/>
<feature type="non-terminal residue" evidence="2">
    <location>
        <position position="73"/>
    </location>
</feature>
<comment type="caution">
    <text evidence="2">The sequence shown here is derived from an EMBL/GenBank/DDBJ whole genome shotgun (WGS) entry which is preliminary data.</text>
</comment>
<feature type="compositionally biased region" description="Low complexity" evidence="1">
    <location>
        <begin position="55"/>
        <end position="73"/>
    </location>
</feature>
<keyword evidence="3" id="KW-1185">Reference proteome</keyword>
<feature type="region of interest" description="Disordered" evidence="1">
    <location>
        <begin position="45"/>
        <end position="73"/>
    </location>
</feature>
<reference evidence="2 3" key="1">
    <citation type="submission" date="2024-05" db="EMBL/GenBank/DDBJ databases">
        <title>Genome sequencing and assembly of Indian major carp, Cirrhinus mrigala (Hamilton, 1822).</title>
        <authorList>
            <person name="Mohindra V."/>
            <person name="Chowdhury L.M."/>
            <person name="Lal K."/>
            <person name="Jena J.K."/>
        </authorList>
    </citation>
    <scope>NUCLEOTIDE SEQUENCE [LARGE SCALE GENOMIC DNA]</scope>
    <source>
        <strain evidence="2">CM1030</strain>
        <tissue evidence="2">Blood</tissue>
    </source>
</reference>